<sequence>MMQDKTLNGFTLPPLGPLASPGYAPIEPELRDALLLVAVPTLSAVMFQMGLHSRFFTGLRPLNPDQPRFCGAAWTVRAIPVREDIRTAISSRAAPSLNRLALDAAPEGSVVVCGSGGHPSVAFMGDIMSTALISRGVAGIVLDTGISDASLVARMSLPVVCAGRDAVSSFSAIMVVGCNEPIGVHHVAVFPGDIIVGDADGAVCVPRHLAMQIAGMAAEQERLEAYVIERVRAGVPIDIAYPPNADTLAAYRLWCAQQDSAA</sequence>
<keyword evidence="1" id="KW-0479">Metal-binding</keyword>
<dbReference type="Pfam" id="PF03737">
    <property type="entry name" value="RraA-like"/>
    <property type="match status" value="1"/>
</dbReference>
<dbReference type="EMBL" id="CP053708">
    <property type="protein sequence ID" value="QKE88852.1"/>
    <property type="molecule type" value="Genomic_DNA"/>
</dbReference>
<evidence type="ECO:0000313" key="2">
    <source>
        <dbReference type="EMBL" id="QKE88852.1"/>
    </source>
</evidence>
<reference evidence="2 3" key="1">
    <citation type="journal article" date="2014" name="World J. Microbiol. Biotechnol.">
        <title>Biodiversity and physiological characteristics of Antarctic and Arctic lichens-associated bacteria.</title>
        <authorList>
            <person name="Lee Y.M."/>
            <person name="Kim E.H."/>
            <person name="Lee H.K."/>
            <person name="Hong S.G."/>
        </authorList>
    </citation>
    <scope>NUCLEOTIDE SEQUENCE [LARGE SCALE GENOMIC DNA]</scope>
    <source>
        <strain evidence="2 3">PAMC 26569</strain>
    </source>
</reference>
<dbReference type="CDD" id="cd16841">
    <property type="entry name" value="RraA_family"/>
    <property type="match status" value="1"/>
</dbReference>
<proteinExistence type="predicted"/>
<gene>
    <name evidence="2" type="ORF">HN018_01190</name>
</gene>
<evidence type="ECO:0000313" key="3">
    <source>
        <dbReference type="Proteomes" id="UP000500767"/>
    </source>
</evidence>
<protein>
    <submittedName>
        <fullName evidence="2">Ribonuclease activity regulator RraA</fullName>
    </submittedName>
</protein>
<dbReference type="GO" id="GO:0046872">
    <property type="term" value="F:metal ion binding"/>
    <property type="evidence" value="ECO:0007669"/>
    <property type="project" value="UniProtKB-KW"/>
</dbReference>
<dbReference type="KEGG" id="lck:HN018_01190"/>
<dbReference type="AlphaFoldDB" id="A0A6M8HGS8"/>
<keyword evidence="3" id="KW-1185">Reference proteome</keyword>
<dbReference type="PANTHER" id="PTHR33254:SF16">
    <property type="entry name" value="BLR3842 PROTEIN"/>
    <property type="match status" value="1"/>
</dbReference>
<dbReference type="NCBIfam" id="NF006093">
    <property type="entry name" value="PRK08245.1"/>
    <property type="match status" value="1"/>
</dbReference>
<organism evidence="2 3">
    <name type="scientific">Lichenicola cladoniae</name>
    <dbReference type="NCBI Taxonomy" id="1484109"/>
    <lineage>
        <taxon>Bacteria</taxon>
        <taxon>Pseudomonadati</taxon>
        <taxon>Pseudomonadota</taxon>
        <taxon>Alphaproteobacteria</taxon>
        <taxon>Acetobacterales</taxon>
        <taxon>Acetobacteraceae</taxon>
        <taxon>Lichenicola</taxon>
    </lineage>
</organism>
<name>A0A6M8HGS8_9PROT</name>
<dbReference type="SUPFAM" id="SSF89562">
    <property type="entry name" value="RraA-like"/>
    <property type="match status" value="1"/>
</dbReference>
<dbReference type="Proteomes" id="UP000500767">
    <property type="component" value="Chromosome"/>
</dbReference>
<dbReference type="PANTHER" id="PTHR33254">
    <property type="entry name" value="4-HYDROXY-4-METHYL-2-OXOGLUTARATE ALDOLASE 3-RELATED"/>
    <property type="match status" value="1"/>
</dbReference>
<dbReference type="InterPro" id="IPR036704">
    <property type="entry name" value="RraA/RraA-like_sf"/>
</dbReference>
<accession>A0A6M8HGS8</accession>
<comment type="cofactor">
    <cofactor evidence="1">
        <name>Mg(2+)</name>
        <dbReference type="ChEBI" id="CHEBI:18420"/>
    </cofactor>
</comment>
<dbReference type="RefSeq" id="WP_171832815.1">
    <property type="nucleotide sequence ID" value="NZ_CP053708.1"/>
</dbReference>
<feature type="binding site" evidence="1">
    <location>
        <position position="148"/>
    </location>
    <ligand>
        <name>Mg(2+)</name>
        <dbReference type="ChEBI" id="CHEBI:18420"/>
    </ligand>
</feature>
<dbReference type="InterPro" id="IPR005493">
    <property type="entry name" value="RraA/RraA-like"/>
</dbReference>
<feature type="binding site" evidence="1">
    <location>
        <begin position="125"/>
        <end position="128"/>
    </location>
    <ligand>
        <name>substrate</name>
    </ligand>
</feature>
<dbReference type="Gene3D" id="3.50.30.40">
    <property type="entry name" value="Ribonuclease E inhibitor RraA/RraA-like"/>
    <property type="match status" value="1"/>
</dbReference>
<evidence type="ECO:0000256" key="1">
    <source>
        <dbReference type="PIRSR" id="PIRSR605493-1"/>
    </source>
</evidence>
<keyword evidence="1" id="KW-0460">Magnesium</keyword>